<sequence>MLREDYIRKVSEYWKRKLNTKILLLIEDITIGHRYSGRGIDTQMLKALLRATQDKVEDTFLAITWPESDKTTRFCETFEILVGSSGTTRVPDPVDPKFTTCFRELGFRHIESSIWFGLVVRTSEVFHRPRTLDHYFDPLPRLRPKQELPGVILATFGMFDDSHMLQIFKIQYGQLAPDSEQWLATDIWGNTILHLAAQLHYPKCVGWILEHGSRHLPHVCNMNRDTPLHALELAFEKSRSRCLQLPS</sequence>
<dbReference type="Proteomes" id="UP000053342">
    <property type="component" value="Unassembled WGS sequence"/>
</dbReference>
<dbReference type="Gene3D" id="1.25.40.20">
    <property type="entry name" value="Ankyrin repeat-containing domain"/>
    <property type="match status" value="1"/>
</dbReference>
<dbReference type="SUPFAM" id="SSF48403">
    <property type="entry name" value="Ankyrin repeat"/>
    <property type="match status" value="1"/>
</dbReference>
<dbReference type="OrthoDB" id="4117971at2759"/>
<dbReference type="InterPro" id="IPR036770">
    <property type="entry name" value="Ankyrin_rpt-contain_sf"/>
</dbReference>
<dbReference type="AlphaFoldDB" id="A0A0D2DZ72"/>
<protein>
    <submittedName>
        <fullName evidence="1">Uncharacterized protein</fullName>
    </submittedName>
</protein>
<dbReference type="HOGENOM" id="CLU_1124547_0_0_1"/>
<organism evidence="1 2">
    <name type="scientific">Exophiala oligosperma</name>
    <dbReference type="NCBI Taxonomy" id="215243"/>
    <lineage>
        <taxon>Eukaryota</taxon>
        <taxon>Fungi</taxon>
        <taxon>Dikarya</taxon>
        <taxon>Ascomycota</taxon>
        <taxon>Pezizomycotina</taxon>
        <taxon>Eurotiomycetes</taxon>
        <taxon>Chaetothyriomycetidae</taxon>
        <taxon>Chaetothyriales</taxon>
        <taxon>Herpotrichiellaceae</taxon>
        <taxon>Exophiala</taxon>
    </lineage>
</organism>
<dbReference type="InterPro" id="IPR002110">
    <property type="entry name" value="Ankyrin_rpt"/>
</dbReference>
<dbReference type="GeneID" id="27352615"/>
<dbReference type="RefSeq" id="XP_016268101.1">
    <property type="nucleotide sequence ID" value="XM_016401048.1"/>
</dbReference>
<evidence type="ECO:0000313" key="1">
    <source>
        <dbReference type="EMBL" id="KIW47885.1"/>
    </source>
</evidence>
<keyword evidence="2" id="KW-1185">Reference proteome</keyword>
<dbReference type="VEuPathDB" id="FungiDB:PV06_00541"/>
<accession>A0A0D2DZ72</accession>
<name>A0A0D2DZ72_9EURO</name>
<evidence type="ECO:0000313" key="2">
    <source>
        <dbReference type="Proteomes" id="UP000053342"/>
    </source>
</evidence>
<dbReference type="EMBL" id="KN847332">
    <property type="protein sequence ID" value="KIW47885.1"/>
    <property type="molecule type" value="Genomic_DNA"/>
</dbReference>
<reference evidence="1 2" key="1">
    <citation type="submission" date="2015-01" db="EMBL/GenBank/DDBJ databases">
        <title>The Genome Sequence of Exophiala oligosperma CBS72588.</title>
        <authorList>
            <consortium name="The Broad Institute Genomics Platform"/>
            <person name="Cuomo C."/>
            <person name="de Hoog S."/>
            <person name="Gorbushina A."/>
            <person name="Stielow B."/>
            <person name="Teixiera M."/>
            <person name="Abouelleil A."/>
            <person name="Chapman S.B."/>
            <person name="Priest M."/>
            <person name="Young S.K."/>
            <person name="Wortman J."/>
            <person name="Nusbaum C."/>
            <person name="Birren B."/>
        </authorList>
    </citation>
    <scope>NUCLEOTIDE SEQUENCE [LARGE SCALE GENOMIC DNA]</scope>
    <source>
        <strain evidence="1 2">CBS 72588</strain>
    </source>
</reference>
<dbReference type="Pfam" id="PF00023">
    <property type="entry name" value="Ank"/>
    <property type="match status" value="1"/>
</dbReference>
<gene>
    <name evidence="1" type="ORF">PV06_00541</name>
</gene>
<dbReference type="STRING" id="215243.A0A0D2DZ72"/>
<proteinExistence type="predicted"/>